<name>A0A0A0HR61_9RHOB</name>
<reference evidence="3 4" key="1">
    <citation type="submission" date="2013-01" db="EMBL/GenBank/DDBJ databases">
        <authorList>
            <person name="Fiebig A."/>
            <person name="Goeker M."/>
            <person name="Klenk H.-P.P."/>
        </authorList>
    </citation>
    <scope>NUCLEOTIDE SEQUENCE [LARGE SCALE GENOMIC DNA]</scope>
    <source>
        <strain evidence="3 4">DSM 17069</strain>
    </source>
</reference>
<protein>
    <recommendedName>
        <fullName evidence="5">17 kDa surface antigen</fullName>
    </recommendedName>
</protein>
<evidence type="ECO:0000313" key="3">
    <source>
        <dbReference type="EMBL" id="KGM89775.1"/>
    </source>
</evidence>
<accession>A0A0A0HR61</accession>
<dbReference type="PATRIC" id="fig|1288298.3.peg.368"/>
<dbReference type="OrthoDB" id="7745021at2"/>
<evidence type="ECO:0008006" key="5">
    <source>
        <dbReference type="Google" id="ProtNLM"/>
    </source>
</evidence>
<evidence type="ECO:0000256" key="1">
    <source>
        <dbReference type="SAM" id="MobiDB-lite"/>
    </source>
</evidence>
<dbReference type="Proteomes" id="UP000030021">
    <property type="component" value="Unassembled WGS sequence"/>
</dbReference>
<organism evidence="3 4">
    <name type="scientific">Roseovarius mucosus DSM 17069</name>
    <dbReference type="NCBI Taxonomy" id="1288298"/>
    <lineage>
        <taxon>Bacteria</taxon>
        <taxon>Pseudomonadati</taxon>
        <taxon>Pseudomonadota</taxon>
        <taxon>Alphaproteobacteria</taxon>
        <taxon>Rhodobacterales</taxon>
        <taxon>Roseobacteraceae</taxon>
        <taxon>Roseovarius</taxon>
    </lineage>
</organism>
<dbReference type="AlphaFoldDB" id="A0A0A0HR61"/>
<dbReference type="eggNOG" id="ENOG50319WV">
    <property type="taxonomic scope" value="Bacteria"/>
</dbReference>
<dbReference type="HOGENOM" id="CLU_1650841_0_0_5"/>
<keyword evidence="2" id="KW-0732">Signal</keyword>
<evidence type="ECO:0000313" key="4">
    <source>
        <dbReference type="Proteomes" id="UP000030021"/>
    </source>
</evidence>
<feature type="region of interest" description="Disordered" evidence="1">
    <location>
        <begin position="55"/>
        <end position="100"/>
    </location>
</feature>
<dbReference type="RefSeq" id="WP_037276481.1">
    <property type="nucleotide sequence ID" value="NZ_KN293991.1"/>
</dbReference>
<feature type="compositionally biased region" description="Basic and acidic residues" evidence="1">
    <location>
        <begin position="61"/>
        <end position="100"/>
    </location>
</feature>
<feature type="chain" id="PRO_5001970244" description="17 kDa surface antigen" evidence="2">
    <location>
        <begin position="27"/>
        <end position="166"/>
    </location>
</feature>
<comment type="caution">
    <text evidence="3">The sequence shown here is derived from an EMBL/GenBank/DDBJ whole genome shotgun (WGS) entry which is preliminary data.</text>
</comment>
<proteinExistence type="predicted"/>
<gene>
    <name evidence="3" type="ORF">rosmuc_00370</name>
</gene>
<sequence>MLRKLTSALVIGALALTTATATPALARDRSDNRNLAVGLALGAIVGAAIASNNKQNNNGVYRDDRRYRDYDDRDYDDDHRRYDRGHGHRGHDNDHGRYDRNYGRAQRVNLPGACRVYAGNRAGYSGRCLSHRYGSYRALPSACAVRVGGQHQVIYRDHCLNQYGYY</sequence>
<feature type="signal peptide" evidence="2">
    <location>
        <begin position="1"/>
        <end position="26"/>
    </location>
</feature>
<dbReference type="EMBL" id="AONH01000001">
    <property type="protein sequence ID" value="KGM89775.1"/>
    <property type="molecule type" value="Genomic_DNA"/>
</dbReference>
<evidence type="ECO:0000256" key="2">
    <source>
        <dbReference type="SAM" id="SignalP"/>
    </source>
</evidence>